<feature type="transmembrane region" description="Helical" evidence="1">
    <location>
        <begin position="240"/>
        <end position="258"/>
    </location>
</feature>
<feature type="transmembrane region" description="Helical" evidence="1">
    <location>
        <begin position="319"/>
        <end position="339"/>
    </location>
</feature>
<dbReference type="Pfam" id="PF07670">
    <property type="entry name" value="Gate"/>
    <property type="match status" value="1"/>
</dbReference>
<comment type="caution">
    <text evidence="3">The sequence shown here is derived from an EMBL/GenBank/DDBJ whole genome shotgun (WGS) entry which is preliminary data.</text>
</comment>
<reference evidence="3" key="1">
    <citation type="submission" date="2021-06" db="EMBL/GenBank/DDBJ databases">
        <title>Paracoccus bacterium XHP0099 sp. nov., isolated from the surface waters of the Yellow Sea.</title>
        <authorList>
            <person name="Xue H."/>
            <person name="Zhang D."/>
        </authorList>
    </citation>
    <scope>NUCLEOTIDE SEQUENCE</scope>
    <source>
        <strain evidence="3">XHP0099</strain>
    </source>
</reference>
<dbReference type="EMBL" id="JAHKNG010000002">
    <property type="protein sequence ID" value="MBU3028897.1"/>
    <property type="molecule type" value="Genomic_DNA"/>
</dbReference>
<protein>
    <submittedName>
        <fullName evidence="3">YjiH family protein</fullName>
    </submittedName>
</protein>
<feature type="domain" description="Nucleoside transporter/FeoB GTPase Gate" evidence="2">
    <location>
        <begin position="136"/>
        <end position="236"/>
    </location>
</feature>
<evidence type="ECO:0000259" key="2">
    <source>
        <dbReference type="Pfam" id="PF07670"/>
    </source>
</evidence>
<proteinExistence type="predicted"/>
<feature type="transmembrane region" description="Helical" evidence="1">
    <location>
        <begin position="429"/>
        <end position="451"/>
    </location>
</feature>
<feature type="transmembrane region" description="Helical" evidence="1">
    <location>
        <begin position="14"/>
        <end position="34"/>
    </location>
</feature>
<keyword evidence="1" id="KW-0472">Membrane</keyword>
<feature type="transmembrane region" description="Helical" evidence="1">
    <location>
        <begin position="212"/>
        <end position="234"/>
    </location>
</feature>
<evidence type="ECO:0000313" key="4">
    <source>
        <dbReference type="Proteomes" id="UP001166191"/>
    </source>
</evidence>
<gene>
    <name evidence="3" type="ORF">KNW02_02040</name>
</gene>
<dbReference type="Proteomes" id="UP001166191">
    <property type="component" value="Unassembled WGS sequence"/>
</dbReference>
<feature type="transmembrane region" description="Helical" evidence="1">
    <location>
        <begin position="396"/>
        <end position="417"/>
    </location>
</feature>
<dbReference type="RefSeq" id="WP_216031592.1">
    <property type="nucleotide sequence ID" value="NZ_JAHKNG010000002.1"/>
</dbReference>
<keyword evidence="4" id="KW-1185">Reference proteome</keyword>
<feature type="transmembrane region" description="Helical" evidence="1">
    <location>
        <begin position="54"/>
        <end position="79"/>
    </location>
</feature>
<evidence type="ECO:0000256" key="1">
    <source>
        <dbReference type="SAM" id="Phobius"/>
    </source>
</evidence>
<feature type="transmembrane region" description="Helical" evidence="1">
    <location>
        <begin position="359"/>
        <end position="384"/>
    </location>
</feature>
<evidence type="ECO:0000313" key="3">
    <source>
        <dbReference type="EMBL" id="MBU3028897.1"/>
    </source>
</evidence>
<keyword evidence="1" id="KW-1133">Transmembrane helix</keyword>
<organism evidence="3 4">
    <name type="scientific">Paracoccus marinaquae</name>
    <dbReference type="NCBI Taxonomy" id="2841926"/>
    <lineage>
        <taxon>Bacteria</taxon>
        <taxon>Pseudomonadati</taxon>
        <taxon>Pseudomonadota</taxon>
        <taxon>Alphaproteobacteria</taxon>
        <taxon>Rhodobacterales</taxon>
        <taxon>Paracoccaceae</taxon>
        <taxon>Paracoccus</taxon>
    </lineage>
</organism>
<sequence length="452" mass="48103">MSDNVTAAATPRGLWVKFALPSLLGAIVFLFPVPNGESFTIPFGVLIDWVNENFGTLVSGLLIAVTVISAAVTVAFSVFGLGPKQGFLRHVFQVSPTWMVLRVLGAVFCLLYFTGTGPDFVISDATGGTVVGFLMKNLLALFFFAALALPLLTDYGFMEFVGAFLSGVFKRLFRLPGRSAIDGLASWLGAAPVGVMLTVQQYDMGVYTRREAATVATTFSIVSVPFCYVIAKVVGLEGVFFSYYASVILIGFVCALVLPRIPPLSRMPDTYANGAVPHDDDVVLPGETLLRAGTRMGLARAAAAPGPAGFLRNGVQNLIGIWFGLVPATLAIAMIALIVAEYTPLFTWLSMPFVPVLEWAGVADAQAAAPGLVIGFADMYLPALIGADIASQETRFLIAILSVSQLIYMSEVGALLLRANLGLNLGHLAMLFVIRTIISTPIAIFLAKVVVF</sequence>
<name>A0ABS6AG27_9RHOB</name>
<keyword evidence="1" id="KW-0812">Transmembrane</keyword>
<accession>A0ABS6AG27</accession>
<feature type="transmembrane region" description="Helical" evidence="1">
    <location>
        <begin position="91"/>
        <end position="113"/>
    </location>
</feature>
<dbReference type="InterPro" id="IPR011642">
    <property type="entry name" value="Gate_dom"/>
</dbReference>